<keyword evidence="3" id="KW-1185">Reference proteome</keyword>
<evidence type="ECO:0000256" key="1">
    <source>
        <dbReference type="SAM" id="MobiDB-lite"/>
    </source>
</evidence>
<name>A0A6G1BV32_9ORYZ</name>
<accession>A0A6G1BV32</accession>
<reference evidence="2 3" key="1">
    <citation type="submission" date="2019-11" db="EMBL/GenBank/DDBJ databases">
        <title>Whole genome sequence of Oryza granulata.</title>
        <authorList>
            <person name="Li W."/>
        </authorList>
    </citation>
    <scope>NUCLEOTIDE SEQUENCE [LARGE SCALE GENOMIC DNA]</scope>
    <source>
        <strain evidence="3">cv. Menghai</strain>
        <tissue evidence="2">Leaf</tissue>
    </source>
</reference>
<protein>
    <submittedName>
        <fullName evidence="2">Uncharacterized protein</fullName>
    </submittedName>
</protein>
<sequence length="79" mass="7841">MPDPAVAAKRKGGAAAAMEEANPMAAVPGSAPDPAAVAKGKGGTAVPNPRWPRWRPTRPSIGADLDAAGSSGGPKKRNT</sequence>
<dbReference type="EMBL" id="SPHZ02000011">
    <property type="protein sequence ID" value="KAF0892215.1"/>
    <property type="molecule type" value="Genomic_DNA"/>
</dbReference>
<feature type="region of interest" description="Disordered" evidence="1">
    <location>
        <begin position="25"/>
        <end position="79"/>
    </location>
</feature>
<feature type="compositionally biased region" description="Low complexity" evidence="1">
    <location>
        <begin position="57"/>
        <end position="69"/>
    </location>
</feature>
<dbReference type="Proteomes" id="UP000479710">
    <property type="component" value="Unassembled WGS sequence"/>
</dbReference>
<dbReference type="AlphaFoldDB" id="A0A6G1BV32"/>
<comment type="caution">
    <text evidence="2">The sequence shown here is derived from an EMBL/GenBank/DDBJ whole genome shotgun (WGS) entry which is preliminary data.</text>
</comment>
<evidence type="ECO:0000313" key="3">
    <source>
        <dbReference type="Proteomes" id="UP000479710"/>
    </source>
</evidence>
<gene>
    <name evidence="2" type="ORF">E2562_014806</name>
</gene>
<organism evidence="2 3">
    <name type="scientific">Oryza meyeriana var. granulata</name>
    <dbReference type="NCBI Taxonomy" id="110450"/>
    <lineage>
        <taxon>Eukaryota</taxon>
        <taxon>Viridiplantae</taxon>
        <taxon>Streptophyta</taxon>
        <taxon>Embryophyta</taxon>
        <taxon>Tracheophyta</taxon>
        <taxon>Spermatophyta</taxon>
        <taxon>Magnoliopsida</taxon>
        <taxon>Liliopsida</taxon>
        <taxon>Poales</taxon>
        <taxon>Poaceae</taxon>
        <taxon>BOP clade</taxon>
        <taxon>Oryzoideae</taxon>
        <taxon>Oryzeae</taxon>
        <taxon>Oryzinae</taxon>
        <taxon>Oryza</taxon>
        <taxon>Oryza meyeriana</taxon>
    </lineage>
</organism>
<proteinExistence type="predicted"/>
<evidence type="ECO:0000313" key="2">
    <source>
        <dbReference type="EMBL" id="KAF0892215.1"/>
    </source>
</evidence>